<dbReference type="RefSeq" id="XP_048129442.1">
    <property type="nucleotide sequence ID" value="XM_048273485.1"/>
</dbReference>
<organism evidence="11 12">
    <name type="scientific">Rhodamnia argentea</name>
    <dbReference type="NCBI Taxonomy" id="178133"/>
    <lineage>
        <taxon>Eukaryota</taxon>
        <taxon>Viridiplantae</taxon>
        <taxon>Streptophyta</taxon>
        <taxon>Embryophyta</taxon>
        <taxon>Tracheophyta</taxon>
        <taxon>Spermatophyta</taxon>
        <taxon>Magnoliopsida</taxon>
        <taxon>eudicotyledons</taxon>
        <taxon>Gunneridae</taxon>
        <taxon>Pentapetalae</taxon>
        <taxon>rosids</taxon>
        <taxon>malvids</taxon>
        <taxon>Myrtales</taxon>
        <taxon>Myrtaceae</taxon>
        <taxon>Myrtoideae</taxon>
        <taxon>Myrteae</taxon>
        <taxon>Australasian group</taxon>
        <taxon>Rhodamnia</taxon>
    </lineage>
</organism>
<feature type="domain" description="DUF8040" evidence="10">
    <location>
        <begin position="235"/>
        <end position="289"/>
    </location>
</feature>
<dbReference type="InterPro" id="IPR045051">
    <property type="entry name" value="SBT"/>
</dbReference>
<dbReference type="Pfam" id="PF17766">
    <property type="entry name" value="fn3_6"/>
    <property type="match status" value="1"/>
</dbReference>
<feature type="compositionally biased region" description="Basic and acidic residues" evidence="7">
    <location>
        <begin position="80"/>
        <end position="91"/>
    </location>
</feature>
<dbReference type="PANTHER" id="PTHR10795">
    <property type="entry name" value="PROPROTEIN CONVERTASE SUBTILISIN/KEXIN"/>
    <property type="match status" value="1"/>
</dbReference>
<keyword evidence="11" id="KW-1185">Reference proteome</keyword>
<evidence type="ECO:0000256" key="7">
    <source>
        <dbReference type="SAM" id="MobiDB-lite"/>
    </source>
</evidence>
<dbReference type="CDD" id="cd04852">
    <property type="entry name" value="Peptidases_S8_3"/>
    <property type="match status" value="1"/>
</dbReference>
<feature type="domain" description="Subtilisin-like protease fibronectin type-III" evidence="9">
    <location>
        <begin position="1027"/>
        <end position="1115"/>
    </location>
</feature>
<dbReference type="Proteomes" id="UP000827889">
    <property type="component" value="Chromosome 2"/>
</dbReference>
<dbReference type="PROSITE" id="PS51892">
    <property type="entry name" value="SUBTILASE"/>
    <property type="match status" value="1"/>
</dbReference>
<reference evidence="11" key="1">
    <citation type="submission" date="2025-05" db="UniProtKB">
        <authorList>
            <consortium name="RefSeq"/>
        </authorList>
    </citation>
    <scope>NUCLEOTIDE SEQUENCE [LARGE SCALE GENOMIC DNA]</scope>
</reference>
<evidence type="ECO:0000313" key="12">
    <source>
        <dbReference type="RefSeq" id="XP_048129442.1"/>
    </source>
</evidence>
<feature type="region of interest" description="Disordered" evidence="7">
    <location>
        <begin position="557"/>
        <end position="576"/>
    </location>
</feature>
<proteinExistence type="inferred from homology"/>
<evidence type="ECO:0000256" key="5">
    <source>
        <dbReference type="ARBA" id="ARBA00022825"/>
    </source>
</evidence>
<feature type="active site" description="Charge relay system" evidence="6">
    <location>
        <position position="912"/>
    </location>
</feature>
<evidence type="ECO:0000259" key="8">
    <source>
        <dbReference type="Pfam" id="PF00082"/>
    </source>
</evidence>
<dbReference type="GeneID" id="115731943"/>
<dbReference type="InterPro" id="IPR000209">
    <property type="entry name" value="Peptidase_S8/S53_dom"/>
</dbReference>
<evidence type="ECO:0000256" key="3">
    <source>
        <dbReference type="ARBA" id="ARBA00022729"/>
    </source>
</evidence>
<evidence type="ECO:0000256" key="6">
    <source>
        <dbReference type="PROSITE-ProRule" id="PRU01240"/>
    </source>
</evidence>
<dbReference type="InterPro" id="IPR023828">
    <property type="entry name" value="Peptidase_S8_Ser-AS"/>
</dbReference>
<evidence type="ECO:0000256" key="4">
    <source>
        <dbReference type="ARBA" id="ARBA00022801"/>
    </source>
</evidence>
<evidence type="ECO:0000256" key="2">
    <source>
        <dbReference type="ARBA" id="ARBA00022670"/>
    </source>
</evidence>
<dbReference type="Gene3D" id="3.50.30.30">
    <property type="match status" value="1"/>
</dbReference>
<gene>
    <name evidence="12" type="primary">LOC115731943</name>
</gene>
<dbReference type="CDD" id="cd02120">
    <property type="entry name" value="PA_subtilisin_like"/>
    <property type="match status" value="1"/>
</dbReference>
<protein>
    <submittedName>
        <fullName evidence="12">CO(2)-response secreted protease-like</fullName>
    </submittedName>
</protein>
<evidence type="ECO:0000313" key="11">
    <source>
        <dbReference type="Proteomes" id="UP000827889"/>
    </source>
</evidence>
<dbReference type="Gene3D" id="3.40.50.200">
    <property type="entry name" value="Peptidase S8/S53 domain"/>
    <property type="match status" value="1"/>
</dbReference>
<evidence type="ECO:0000256" key="1">
    <source>
        <dbReference type="ARBA" id="ARBA00011073"/>
    </source>
</evidence>
<keyword evidence="2 6" id="KW-0645">Protease</keyword>
<keyword evidence="3" id="KW-0732">Signal</keyword>
<keyword evidence="4 6" id="KW-0378">Hydrolase</keyword>
<reference evidence="12" key="2">
    <citation type="submission" date="2025-08" db="UniProtKB">
        <authorList>
            <consortium name="RefSeq"/>
        </authorList>
    </citation>
    <scope>IDENTIFICATION</scope>
    <source>
        <tissue evidence="12">Leaf</tissue>
    </source>
</reference>
<dbReference type="InterPro" id="IPR041469">
    <property type="entry name" value="Subtilisin-like_FN3"/>
</dbReference>
<feature type="active site" description="Charge relay system" evidence="6">
    <location>
        <position position="501"/>
    </location>
</feature>
<dbReference type="Gene3D" id="2.60.40.2310">
    <property type="match status" value="1"/>
</dbReference>
<feature type="region of interest" description="Disordered" evidence="7">
    <location>
        <begin position="36"/>
        <end position="120"/>
    </location>
</feature>
<dbReference type="InterPro" id="IPR058353">
    <property type="entry name" value="DUF8040"/>
</dbReference>
<keyword evidence="5 6" id="KW-0720">Serine protease</keyword>
<dbReference type="Pfam" id="PF00082">
    <property type="entry name" value="Peptidase_S8"/>
    <property type="match status" value="1"/>
</dbReference>
<comment type="similarity">
    <text evidence="1 6">Belongs to the peptidase S8 family.</text>
</comment>
<feature type="compositionally biased region" description="Basic residues" evidence="7">
    <location>
        <begin position="105"/>
        <end position="118"/>
    </location>
</feature>
<dbReference type="Pfam" id="PF26138">
    <property type="entry name" value="DUF8040"/>
    <property type="match status" value="1"/>
</dbReference>
<dbReference type="InterPro" id="IPR034197">
    <property type="entry name" value="Peptidases_S8_3"/>
</dbReference>
<feature type="compositionally biased region" description="Polar residues" evidence="7">
    <location>
        <begin position="557"/>
        <end position="571"/>
    </location>
</feature>
<name>A0ABM3GYL0_9MYRT</name>
<accession>A0ABM3GYL0</accession>
<dbReference type="InterPro" id="IPR015500">
    <property type="entry name" value="Peptidase_S8_subtilisin-rel"/>
</dbReference>
<evidence type="ECO:0000259" key="10">
    <source>
        <dbReference type="Pfam" id="PF26138"/>
    </source>
</evidence>
<dbReference type="PROSITE" id="PS00138">
    <property type="entry name" value="SUBTILASE_SER"/>
    <property type="match status" value="1"/>
</dbReference>
<feature type="active site" description="Charge relay system" evidence="6">
    <location>
        <position position="575"/>
    </location>
</feature>
<sequence>MAQEHTDWATFRKDGFPLYPQLCVVFGDTYATGEFASGNVRDRMSSEEDAKDEYDGGLPLGTPKEGRVQEPLPEDELHNEDETRQEPDDGPRGGSRAIPIPEKHKLNRTPNSKRRRKSTSYEFDRACKAISESLQFRMVQSSHTSVTSQTSQPVDPYSMGAFIAILKSMPDMEPTLYAKALNHGNMKGVSAVASVGENEPSWEDFDDDYYHILMAWLCLGKLHIAMRTREPIRDSALSGAQWIREIIHGHSDGVYEVFRMEKHVFPNLCGLFTARGRLGDSRYLKVDEQEIIAPRSFDVVPLEILMDPKHKPYFKGCVGAIDSTHIDARVLLLLQNRFRGRKGTTTQNVLCVCSFDMKFTFAYAGWEGSANDCRVRVFCYTFGSLTLQLSVEASTDLSVATPVVPKPFNTGIDLHHSKDVTPNCISREIKNVTEKRMFFAMLTKSEASRLSGHDKVLSVFPDPVLQLHTTRSWDFFEVGSSEQARSQYHHPSNDVIIGIIDTGIWPEFPSFSDEGVDEVPPRWKGTCMEASDFKKSICNRKLIGARYYGIQSSISNGTGAESTKASGSPRNSVGHGTHTASIAGGALVANASYYGLAKGTARGGLPSTRIASYKACTEEGCSGSVILKAMDDAIKDGVDIISISIGSSSLFQADYLHDPIAIGAFHAEQMGVLVVCSGGNDGPDPYTVVNTAPWIFTAATSSIHRDLQSAVVLGNGRTFKGSSINLSNLTRSKKYPLVSAKNAAANFTPADEARNCLPGSIDRTKVAGKIVICIDTDPMGSTIIKTLVVEDAKAKGMILISENQNGVPFNSGVFPFTQVDHVAGYKILKYISSAKCPTANILETTAVSDQRPAPTVASFSSRGPGDLTENILKPDIMAPGVAILAADIPNNDPGSVPFGQKPSKFSIKSGTSMACPHVTGGAAIIKSVHRGWSSSMIKSALMTTATFVNNEGKPLTNSSRSLASPHETGAGEMSTYRALHPGLVFETTTKDYLLFLCYFGYSQKNVSSMASVKFRCPENSVGKLISDVNYPSISISNLNRHGSARVVARTVTNVGPVSLTYVASVDSPMGLTVKVNPTKIDFRQNARRVSCNVSFDGKEAPDGYNFGSLTWSDGTLRPYSFFR</sequence>
<evidence type="ECO:0000259" key="9">
    <source>
        <dbReference type="Pfam" id="PF17766"/>
    </source>
</evidence>
<dbReference type="SUPFAM" id="SSF52743">
    <property type="entry name" value="Subtilisin-like"/>
    <property type="match status" value="1"/>
</dbReference>
<feature type="domain" description="Peptidase S8/S53" evidence="8">
    <location>
        <begin position="493"/>
        <end position="956"/>
    </location>
</feature>
<dbReference type="InterPro" id="IPR036852">
    <property type="entry name" value="Peptidase_S8/S53_dom_sf"/>
</dbReference>
<dbReference type="PRINTS" id="PR00723">
    <property type="entry name" value="SUBTILISIN"/>
</dbReference>